<dbReference type="GO" id="GO:0046975">
    <property type="term" value="F:histone H3K36 methyltransferase activity"/>
    <property type="evidence" value="ECO:0007669"/>
    <property type="project" value="TreeGrafter"/>
</dbReference>
<dbReference type="GO" id="GO:0000793">
    <property type="term" value="C:condensed chromosome"/>
    <property type="evidence" value="ECO:0007669"/>
    <property type="project" value="TreeGrafter"/>
</dbReference>
<evidence type="ECO:0000313" key="3">
    <source>
        <dbReference type="RefSeq" id="XP_029639435.1"/>
    </source>
</evidence>
<dbReference type="GO" id="GO:0044774">
    <property type="term" value="P:mitotic DNA integrity checkpoint signaling"/>
    <property type="evidence" value="ECO:0007669"/>
    <property type="project" value="TreeGrafter"/>
</dbReference>
<protein>
    <submittedName>
        <fullName evidence="3">Histone-lysine N-methyltransferase SETMAR-like</fullName>
    </submittedName>
</protein>
<sequence length="179" mass="20732">MSVEVHNLEFLIVLAIIFCYIRTHIQSKDHIRHILLYEFHKGVNASAAAKCLHRVYRDDVVSERSCKRWFSRFGCGNLSLKEGRSKRHDIEELEAAVTESETAIRRALAEEFTEAHTIVLLRLKRIGKVSMAGKWISHELSPENLQRRVVCDSRTFSSEASNSIRPLKHQAAFRKRDKF</sequence>
<dbReference type="Proteomes" id="UP000515154">
    <property type="component" value="Linkage group LG7"/>
</dbReference>
<feature type="domain" description="Mos1 transposase HTH" evidence="1">
    <location>
        <begin position="28"/>
        <end position="77"/>
    </location>
</feature>
<dbReference type="GO" id="GO:0006303">
    <property type="term" value="P:double-strand break repair via nonhomologous end joining"/>
    <property type="evidence" value="ECO:0007669"/>
    <property type="project" value="TreeGrafter"/>
</dbReference>
<dbReference type="GO" id="GO:0031297">
    <property type="term" value="P:replication fork processing"/>
    <property type="evidence" value="ECO:0007669"/>
    <property type="project" value="TreeGrafter"/>
</dbReference>
<dbReference type="GO" id="GO:0044547">
    <property type="term" value="F:DNA topoisomerase binding"/>
    <property type="evidence" value="ECO:0007669"/>
    <property type="project" value="TreeGrafter"/>
</dbReference>
<dbReference type="GO" id="GO:0042800">
    <property type="term" value="F:histone H3K4 methyltransferase activity"/>
    <property type="evidence" value="ECO:0007669"/>
    <property type="project" value="TreeGrafter"/>
</dbReference>
<dbReference type="KEGG" id="osn:115214379"/>
<keyword evidence="2" id="KW-1185">Reference proteome</keyword>
<dbReference type="GO" id="GO:0035861">
    <property type="term" value="C:site of double-strand break"/>
    <property type="evidence" value="ECO:0007669"/>
    <property type="project" value="TreeGrafter"/>
</dbReference>
<dbReference type="GO" id="GO:0015074">
    <property type="term" value="P:DNA integration"/>
    <property type="evidence" value="ECO:0007669"/>
    <property type="project" value="TreeGrafter"/>
</dbReference>
<dbReference type="PANTHER" id="PTHR46060">
    <property type="entry name" value="MARINER MOS1 TRANSPOSASE-LIKE PROTEIN"/>
    <property type="match status" value="1"/>
</dbReference>
<evidence type="ECO:0000313" key="2">
    <source>
        <dbReference type="Proteomes" id="UP000515154"/>
    </source>
</evidence>
<dbReference type="GO" id="GO:0000729">
    <property type="term" value="P:DNA double-strand break processing"/>
    <property type="evidence" value="ECO:0007669"/>
    <property type="project" value="TreeGrafter"/>
</dbReference>
<dbReference type="RefSeq" id="XP_029639435.1">
    <property type="nucleotide sequence ID" value="XM_029783575.1"/>
</dbReference>
<dbReference type="InterPro" id="IPR052709">
    <property type="entry name" value="Transposase-MT_Hybrid"/>
</dbReference>
<name>A0A6P7SMC1_9MOLL</name>
<dbReference type="GO" id="GO:0003697">
    <property type="term" value="F:single-stranded DNA binding"/>
    <property type="evidence" value="ECO:0007669"/>
    <property type="project" value="TreeGrafter"/>
</dbReference>
<dbReference type="InterPro" id="IPR041426">
    <property type="entry name" value="Mos1_HTH"/>
</dbReference>
<dbReference type="AlphaFoldDB" id="A0A6P7SMC1"/>
<dbReference type="Pfam" id="PF17906">
    <property type="entry name" value="HTH_48"/>
    <property type="match status" value="1"/>
</dbReference>
<dbReference type="PANTHER" id="PTHR46060:SF2">
    <property type="entry name" value="HISTONE-LYSINE N-METHYLTRANSFERASE SETMAR"/>
    <property type="match status" value="1"/>
</dbReference>
<reference evidence="3" key="1">
    <citation type="submission" date="2025-08" db="UniProtKB">
        <authorList>
            <consortium name="RefSeq"/>
        </authorList>
    </citation>
    <scope>IDENTIFICATION</scope>
</reference>
<evidence type="ECO:0000259" key="1">
    <source>
        <dbReference type="Pfam" id="PF17906"/>
    </source>
</evidence>
<accession>A0A6P7SMC1</accession>
<dbReference type="Gene3D" id="1.10.10.1450">
    <property type="match status" value="1"/>
</dbReference>
<dbReference type="GO" id="GO:0005634">
    <property type="term" value="C:nucleus"/>
    <property type="evidence" value="ECO:0007669"/>
    <property type="project" value="TreeGrafter"/>
</dbReference>
<organism evidence="2 3">
    <name type="scientific">Octopus sinensis</name>
    <name type="common">East Asian common octopus</name>
    <dbReference type="NCBI Taxonomy" id="2607531"/>
    <lineage>
        <taxon>Eukaryota</taxon>
        <taxon>Metazoa</taxon>
        <taxon>Spiralia</taxon>
        <taxon>Lophotrochozoa</taxon>
        <taxon>Mollusca</taxon>
        <taxon>Cephalopoda</taxon>
        <taxon>Coleoidea</taxon>
        <taxon>Octopodiformes</taxon>
        <taxon>Octopoda</taxon>
        <taxon>Incirrata</taxon>
        <taxon>Octopodidae</taxon>
        <taxon>Octopus</taxon>
    </lineage>
</organism>
<dbReference type="GO" id="GO:0000014">
    <property type="term" value="F:single-stranded DNA endodeoxyribonuclease activity"/>
    <property type="evidence" value="ECO:0007669"/>
    <property type="project" value="TreeGrafter"/>
</dbReference>
<gene>
    <name evidence="3" type="primary">LOC115214379</name>
</gene>
<proteinExistence type="predicted"/>
<dbReference type="GO" id="GO:0003690">
    <property type="term" value="F:double-stranded DNA binding"/>
    <property type="evidence" value="ECO:0007669"/>
    <property type="project" value="TreeGrafter"/>
</dbReference>